<dbReference type="Proteomes" id="UP000184267">
    <property type="component" value="Unassembled WGS sequence"/>
</dbReference>
<dbReference type="AlphaFoldDB" id="A0A1M2W3J2"/>
<accession>A0A1M2W3J2</accession>
<sequence length="603" mass="66965">MSEVALEVLWGYEVQELSMHLWCILASDEVVMQAKRQFPSTSNVAARQKYLLCTLLNSGLSEAPEKRWSRFLHYAGLVKELAFGSSELERLQDLLLCQALRRIGKGGSLFSHLKTVRWSSITCFRGSTLRLIVSPETICLHIRLSQKSPSATGSDRSSAGSDKLKPWNLEVLRDLRGVISGLQLLIVEGPTGTEVPLDPDASSVTSLGRYLSWNIASTATLSYLRITNAAVGLDSFVALATIPGLERLSLNLQLELPEQNSGISASTTGRQISNLRALSVYYLAPCHFSAISDAVQFPVLDSLSLVERPERLLSNLDLIGSSRTPRPRIALDHIRPFLATLANSPLRHLDLQVDTATSDMVARPYRILSHFMALSKLLKPVLSPDASMHRTLQKLTVSAPSPYGTLTVSDRDISNIAQAWPGLRVLRLDCQTEPMAFKLLSVPADKTPIQLSLCELRTLAENTPDLEELQLPSFFPIIDKHPPPFVPPLDPSRRGLRLLSFVSRRDNGAHREDCEGMPLGSNERDIHCANVAVVIHSIFPDIDVRRSREITSRNAQTQKEHRLDTIHMWARVLELSELGYIRQGPLIPQPGIRGAWRGYPRST</sequence>
<dbReference type="Gene3D" id="3.80.10.10">
    <property type="entry name" value="Ribonuclease Inhibitor"/>
    <property type="match status" value="1"/>
</dbReference>
<comment type="caution">
    <text evidence="1">The sequence shown here is derived from an EMBL/GenBank/DDBJ whole genome shotgun (WGS) entry which is preliminary data.</text>
</comment>
<keyword evidence="2" id="KW-1185">Reference proteome</keyword>
<name>A0A1M2W3J2_TRAPU</name>
<dbReference type="InterPro" id="IPR032675">
    <property type="entry name" value="LRR_dom_sf"/>
</dbReference>
<dbReference type="EMBL" id="MNAD01000288">
    <property type="protein sequence ID" value="OJT14418.1"/>
    <property type="molecule type" value="Genomic_DNA"/>
</dbReference>
<evidence type="ECO:0000313" key="2">
    <source>
        <dbReference type="Proteomes" id="UP000184267"/>
    </source>
</evidence>
<evidence type="ECO:0000313" key="1">
    <source>
        <dbReference type="EMBL" id="OJT14418.1"/>
    </source>
</evidence>
<gene>
    <name evidence="1" type="ORF">TRAPUB_8996</name>
</gene>
<organism evidence="1 2">
    <name type="scientific">Trametes pubescens</name>
    <name type="common">White-rot fungus</name>
    <dbReference type="NCBI Taxonomy" id="154538"/>
    <lineage>
        <taxon>Eukaryota</taxon>
        <taxon>Fungi</taxon>
        <taxon>Dikarya</taxon>
        <taxon>Basidiomycota</taxon>
        <taxon>Agaricomycotina</taxon>
        <taxon>Agaricomycetes</taxon>
        <taxon>Polyporales</taxon>
        <taxon>Polyporaceae</taxon>
        <taxon>Trametes</taxon>
    </lineage>
</organism>
<reference evidence="1 2" key="1">
    <citation type="submission" date="2016-10" db="EMBL/GenBank/DDBJ databases">
        <title>Genome sequence of the basidiomycete white-rot fungus Trametes pubescens.</title>
        <authorList>
            <person name="Makela M.R."/>
            <person name="Granchi Z."/>
            <person name="Peng M."/>
            <person name="De Vries R.P."/>
            <person name="Grigoriev I."/>
            <person name="Riley R."/>
            <person name="Hilden K."/>
        </authorList>
    </citation>
    <scope>NUCLEOTIDE SEQUENCE [LARGE SCALE GENOMIC DNA]</scope>
    <source>
        <strain evidence="1 2">FBCC735</strain>
    </source>
</reference>
<protein>
    <submittedName>
        <fullName evidence="1">Uncharacterized protein</fullName>
    </submittedName>
</protein>
<proteinExistence type="predicted"/>